<feature type="repeat" description="ANK" evidence="3">
    <location>
        <begin position="350"/>
        <end position="382"/>
    </location>
</feature>
<dbReference type="PANTHER" id="PTHR24198">
    <property type="entry name" value="ANKYRIN REPEAT AND PROTEIN KINASE DOMAIN-CONTAINING PROTEIN"/>
    <property type="match status" value="1"/>
</dbReference>
<dbReference type="PROSITE" id="PS50088">
    <property type="entry name" value="ANK_REPEAT"/>
    <property type="match status" value="6"/>
</dbReference>
<evidence type="ECO:0000313" key="5">
    <source>
        <dbReference type="Proteomes" id="UP000758155"/>
    </source>
</evidence>
<dbReference type="SUPFAM" id="SSF48403">
    <property type="entry name" value="Ankyrin repeat"/>
    <property type="match status" value="1"/>
</dbReference>
<evidence type="ECO:0000256" key="3">
    <source>
        <dbReference type="PROSITE-ProRule" id="PRU00023"/>
    </source>
</evidence>
<dbReference type="EMBL" id="SWKV01000027">
    <property type="protein sequence ID" value="KAF3040073.1"/>
    <property type="molecule type" value="Genomic_DNA"/>
</dbReference>
<feature type="repeat" description="ANK" evidence="3">
    <location>
        <begin position="416"/>
        <end position="448"/>
    </location>
</feature>
<dbReference type="Gene3D" id="1.25.40.20">
    <property type="entry name" value="Ankyrin repeat-containing domain"/>
    <property type="match status" value="1"/>
</dbReference>
<comment type="caution">
    <text evidence="4">The sequence shown here is derived from an EMBL/GenBank/DDBJ whole genome shotgun (WGS) entry which is preliminary data.</text>
</comment>
<dbReference type="PROSITE" id="PS50297">
    <property type="entry name" value="ANK_REP_REGION"/>
    <property type="match status" value="5"/>
</dbReference>
<keyword evidence="5" id="KW-1185">Reference proteome</keyword>
<dbReference type="SMART" id="SM00248">
    <property type="entry name" value="ANK"/>
    <property type="match status" value="10"/>
</dbReference>
<feature type="repeat" description="ANK" evidence="3">
    <location>
        <begin position="188"/>
        <end position="217"/>
    </location>
</feature>
<dbReference type="Proteomes" id="UP000758155">
    <property type="component" value="Unassembled WGS sequence"/>
</dbReference>
<dbReference type="OrthoDB" id="4772757at2759"/>
<sequence>MADASSHSIIAESCLKYLYQFEQPGLTLTNVQDQYALAKYTAESWSTHMRHADGELERLSNLAIPLFSNDNAAYNIWVLLCDRQKWIECPLYHAALLGLTVVTKLLLEAGADANKQKGYHGKALQAAASRGHDEVVRELLNASANVDERGRHSGDALYAASAEGHLHVVKLLIDAKADINAISGFCGSALQAAAYKGHAGVVELLIDAGADLSVSGYFGDALFAAIHGGHAQVVELLLKRGADPTARVLDDCSALFYAVQRGQLGIFKTMLDGELKIEGSDGQSQTILDFAFGRSDFGTIELLLCKGIGLRAVAEDKEAMLRSAAYNGRVRMAEIVLGLGAAPTPDIRNGWSSPLNLASEEGHVEVVELLLAHRADPNTAESNGVTPLLSAAFGGHLAVFQILLSHKAEINSKDSTGMTPLYGASLKCFADVVKLLLECGADQSITNKDGWSPLDIAAANRRGGRRRIVDLSRLGEQECPRP</sequence>
<name>A0A9P4WRU2_9PLEO</name>
<feature type="repeat" description="ANK" evidence="3">
    <location>
        <begin position="152"/>
        <end position="184"/>
    </location>
</feature>
<dbReference type="AlphaFoldDB" id="A0A9P4WRU2"/>
<dbReference type="PANTHER" id="PTHR24198:SF194">
    <property type="entry name" value="INVERSIN-A"/>
    <property type="match status" value="1"/>
</dbReference>
<protein>
    <submittedName>
        <fullName evidence="4">Uncharacterized protein</fullName>
    </submittedName>
</protein>
<proteinExistence type="predicted"/>
<dbReference type="Pfam" id="PF00023">
    <property type="entry name" value="Ank"/>
    <property type="match status" value="2"/>
</dbReference>
<dbReference type="InterPro" id="IPR002110">
    <property type="entry name" value="Ankyrin_rpt"/>
</dbReference>
<dbReference type="InterPro" id="IPR036770">
    <property type="entry name" value="Ankyrin_rpt-contain_sf"/>
</dbReference>
<accession>A0A9P4WRU2</accession>
<organism evidence="4 5">
    <name type="scientific">Didymella heteroderae</name>
    <dbReference type="NCBI Taxonomy" id="1769908"/>
    <lineage>
        <taxon>Eukaryota</taxon>
        <taxon>Fungi</taxon>
        <taxon>Dikarya</taxon>
        <taxon>Ascomycota</taxon>
        <taxon>Pezizomycotina</taxon>
        <taxon>Dothideomycetes</taxon>
        <taxon>Pleosporomycetidae</taxon>
        <taxon>Pleosporales</taxon>
        <taxon>Pleosporineae</taxon>
        <taxon>Didymellaceae</taxon>
        <taxon>Didymella</taxon>
    </lineage>
</organism>
<feature type="repeat" description="ANK" evidence="3">
    <location>
        <begin position="119"/>
        <end position="151"/>
    </location>
</feature>
<evidence type="ECO:0000256" key="2">
    <source>
        <dbReference type="ARBA" id="ARBA00023043"/>
    </source>
</evidence>
<feature type="repeat" description="ANK" evidence="3">
    <location>
        <begin position="383"/>
        <end position="415"/>
    </location>
</feature>
<gene>
    <name evidence="4" type="ORF">E8E12_004917</name>
</gene>
<reference evidence="4" key="1">
    <citation type="submission" date="2019-04" db="EMBL/GenBank/DDBJ databases">
        <title>Sequencing of skin fungus with MAO and IRED activity.</title>
        <authorList>
            <person name="Marsaioli A.J."/>
            <person name="Bonatto J.M.C."/>
            <person name="Reis Junior O."/>
        </authorList>
    </citation>
    <scope>NUCLEOTIDE SEQUENCE</scope>
    <source>
        <strain evidence="4">28M1</strain>
    </source>
</reference>
<keyword evidence="2 3" id="KW-0040">ANK repeat</keyword>
<evidence type="ECO:0000313" key="4">
    <source>
        <dbReference type="EMBL" id="KAF3040073.1"/>
    </source>
</evidence>
<dbReference type="Pfam" id="PF12796">
    <property type="entry name" value="Ank_2"/>
    <property type="match status" value="2"/>
</dbReference>
<evidence type="ECO:0000256" key="1">
    <source>
        <dbReference type="ARBA" id="ARBA00022737"/>
    </source>
</evidence>
<keyword evidence="1" id="KW-0677">Repeat</keyword>